<reference evidence="3" key="2">
    <citation type="journal article" date="2021" name="PeerJ">
        <title>Extensive microbial diversity within the chicken gut microbiome revealed by metagenomics and culture.</title>
        <authorList>
            <person name="Gilroy R."/>
            <person name="Ravi A."/>
            <person name="Getino M."/>
            <person name="Pursley I."/>
            <person name="Horton D.L."/>
            <person name="Alikhan N.F."/>
            <person name="Baker D."/>
            <person name="Gharbi K."/>
            <person name="Hall N."/>
            <person name="Watson M."/>
            <person name="Adriaenssens E.M."/>
            <person name="Foster-Nyarko E."/>
            <person name="Jarju S."/>
            <person name="Secka A."/>
            <person name="Antonio M."/>
            <person name="Oren A."/>
            <person name="Chaudhuri R.R."/>
            <person name="La Ragione R."/>
            <person name="Hildebrand F."/>
            <person name="Pallen M.J."/>
        </authorList>
    </citation>
    <scope>NUCLEOTIDE SEQUENCE</scope>
    <source>
        <strain evidence="3">ChiSjej6B24-2974</strain>
    </source>
</reference>
<dbReference type="CDD" id="cd07012">
    <property type="entry name" value="PBP2_Bug_TTT"/>
    <property type="match status" value="1"/>
</dbReference>
<dbReference type="SUPFAM" id="SSF53850">
    <property type="entry name" value="Periplasmic binding protein-like II"/>
    <property type="match status" value="1"/>
</dbReference>
<evidence type="ECO:0000313" key="3">
    <source>
        <dbReference type="EMBL" id="HIQ81709.1"/>
    </source>
</evidence>
<comment type="similarity">
    <text evidence="1">Belongs to the UPF0065 (bug) family.</text>
</comment>
<evidence type="ECO:0000313" key="4">
    <source>
        <dbReference type="Proteomes" id="UP000824260"/>
    </source>
</evidence>
<evidence type="ECO:0000256" key="2">
    <source>
        <dbReference type="SAM" id="SignalP"/>
    </source>
</evidence>
<dbReference type="Proteomes" id="UP000824260">
    <property type="component" value="Unassembled WGS sequence"/>
</dbReference>
<keyword evidence="2" id="KW-0732">Signal</keyword>
<organism evidence="3 4">
    <name type="scientific">Candidatus Pullichristensenella stercorigallinarum</name>
    <dbReference type="NCBI Taxonomy" id="2840909"/>
    <lineage>
        <taxon>Bacteria</taxon>
        <taxon>Bacillati</taxon>
        <taxon>Bacillota</taxon>
        <taxon>Clostridia</taxon>
        <taxon>Candidatus Pullichristensenella</taxon>
    </lineage>
</organism>
<feature type="signal peptide" evidence="2">
    <location>
        <begin position="1"/>
        <end position="20"/>
    </location>
</feature>
<dbReference type="Gene3D" id="3.40.190.10">
    <property type="entry name" value="Periplasmic binding protein-like II"/>
    <property type="match status" value="1"/>
</dbReference>
<dbReference type="EMBL" id="DVFZ01000013">
    <property type="protein sequence ID" value="HIQ81709.1"/>
    <property type="molecule type" value="Genomic_DNA"/>
</dbReference>
<evidence type="ECO:0000256" key="1">
    <source>
        <dbReference type="ARBA" id="ARBA00006987"/>
    </source>
</evidence>
<reference evidence="3" key="1">
    <citation type="submission" date="2020-10" db="EMBL/GenBank/DDBJ databases">
        <authorList>
            <person name="Gilroy R."/>
        </authorList>
    </citation>
    <scope>NUCLEOTIDE SEQUENCE</scope>
    <source>
        <strain evidence="3">ChiSjej6B24-2974</strain>
    </source>
</reference>
<protein>
    <submittedName>
        <fullName evidence="3">Tripartite tricarboxylate transporter substrate binding protein</fullName>
    </submittedName>
</protein>
<sequence>MKKILSALLVLLLALVPFGAATLAEETIDSTVTIVVPFAAGGTSDILARILSPHLSEILGQDVIVENKPGAGGNLGADVVAHANPNGTTLLLMDVGTLAISPSLYELTYDPQTDLAPVSMLAFTPYILAVSPNLPVTTFEELVAYSQENPGKVNVAHSGVGAGNHLTELVLNEELGLDWKIVAYSGGSEAIRAVVSGECDVILNGAAATLPYVVQDQLKGLAVTGGSRLADLPDMPTFAELGLPESEGGSWQGLLATAGTPESIITQLNEAIAQVVEIEEVRDNILNLGAEVSTGTPEDLDAWIDENVTRWAEVIEANNISL</sequence>
<gene>
    <name evidence="3" type="ORF">IAA52_01255</name>
</gene>
<dbReference type="Gene3D" id="3.40.190.150">
    <property type="entry name" value="Bordetella uptake gene, domain 1"/>
    <property type="match status" value="1"/>
</dbReference>
<dbReference type="PANTHER" id="PTHR42928:SF5">
    <property type="entry name" value="BLR1237 PROTEIN"/>
    <property type="match status" value="1"/>
</dbReference>
<proteinExistence type="inferred from homology"/>
<dbReference type="AlphaFoldDB" id="A0A9D1CVY8"/>
<dbReference type="InterPro" id="IPR005064">
    <property type="entry name" value="BUG"/>
</dbReference>
<comment type="caution">
    <text evidence="3">The sequence shown here is derived from an EMBL/GenBank/DDBJ whole genome shotgun (WGS) entry which is preliminary data.</text>
</comment>
<dbReference type="InterPro" id="IPR042100">
    <property type="entry name" value="Bug_dom1"/>
</dbReference>
<name>A0A9D1CVY8_9FIRM</name>
<dbReference type="Pfam" id="PF03401">
    <property type="entry name" value="TctC"/>
    <property type="match status" value="1"/>
</dbReference>
<dbReference type="PIRSF" id="PIRSF017082">
    <property type="entry name" value="YflP"/>
    <property type="match status" value="1"/>
</dbReference>
<accession>A0A9D1CVY8</accession>
<feature type="chain" id="PRO_5038693036" evidence="2">
    <location>
        <begin position="21"/>
        <end position="322"/>
    </location>
</feature>
<dbReference type="PANTHER" id="PTHR42928">
    <property type="entry name" value="TRICARBOXYLATE-BINDING PROTEIN"/>
    <property type="match status" value="1"/>
</dbReference>